<dbReference type="InterPro" id="IPR051916">
    <property type="entry name" value="GPI-anchor_lipid_remodeler"/>
</dbReference>
<dbReference type="PANTHER" id="PTHR14859:SF0">
    <property type="entry name" value="ENDONUCLEASE_EXONUCLEASE_PHOSPHATASE FAMILY PROTEIN, EXPRESSED"/>
    <property type="match status" value="1"/>
</dbReference>
<evidence type="ECO:0000313" key="2">
    <source>
        <dbReference type="EMBL" id="MCT9809455.1"/>
    </source>
</evidence>
<dbReference type="PANTHER" id="PTHR14859">
    <property type="entry name" value="CALCOFLUOR WHITE HYPERSENSITIVE PROTEIN PRECURSOR"/>
    <property type="match status" value="1"/>
</dbReference>
<reference evidence="2 3" key="1">
    <citation type="submission" date="2022-09" db="EMBL/GenBank/DDBJ databases">
        <title>Draft genome of isolate Be4.</title>
        <authorList>
            <person name="Sanchez-Castro I."/>
            <person name="Martinez-Rodriguez P."/>
            <person name="Descostes M."/>
            <person name="Merroun M."/>
        </authorList>
    </citation>
    <scope>NUCLEOTIDE SEQUENCE [LARGE SCALE GENOMIC DNA]</scope>
    <source>
        <strain evidence="2 3">Be4</strain>
    </source>
</reference>
<dbReference type="RefSeq" id="WP_261498366.1">
    <property type="nucleotide sequence ID" value="NZ_JAODYH010000001.1"/>
</dbReference>
<name>A0ABT2PGB2_9BURK</name>
<dbReference type="SUPFAM" id="SSF56219">
    <property type="entry name" value="DNase I-like"/>
    <property type="match status" value="1"/>
</dbReference>
<organism evidence="2 3">
    <name type="scientific">Acidovorax bellezanensis</name>
    <dbReference type="NCBI Taxonomy" id="2976702"/>
    <lineage>
        <taxon>Bacteria</taxon>
        <taxon>Pseudomonadati</taxon>
        <taxon>Pseudomonadota</taxon>
        <taxon>Betaproteobacteria</taxon>
        <taxon>Burkholderiales</taxon>
        <taxon>Comamonadaceae</taxon>
        <taxon>Acidovorax</taxon>
    </lineage>
</organism>
<evidence type="ECO:0000259" key="1">
    <source>
        <dbReference type="Pfam" id="PF03372"/>
    </source>
</evidence>
<keyword evidence="2" id="KW-0378">Hydrolase</keyword>
<dbReference type="InterPro" id="IPR036691">
    <property type="entry name" value="Endo/exonu/phosph_ase_sf"/>
</dbReference>
<keyword evidence="2" id="KW-0540">Nuclease</keyword>
<sequence length="287" mass="31925">MNILTWNTQWCCGLDGLVSPQRIIERARDLVDADVLCLQEIAVNYPGLQGGPGDQLTQLQDLLPGWQLFFGAAVDEFTTAGRQRFGNLIATRLPALQVQHYPLPYPADAGVRSMPRMCTVVTVMDARLGAVRVMTTHLEYYSKRQRMAQAQALRSLHLGACAQVDARPQDSRDGSPFQTKAHTPHAVLCGDFNFERHEPEYGALTAPWAMGEEGALQPGQWHDSWHLLHPDTPQPSTFKLFDRSYGPEPVACDFMLVSDSLSTRVRDWQTDSNTQASDHQPVALTLG</sequence>
<dbReference type="Pfam" id="PF03372">
    <property type="entry name" value="Exo_endo_phos"/>
    <property type="match status" value="1"/>
</dbReference>
<dbReference type="Gene3D" id="3.60.10.10">
    <property type="entry name" value="Endonuclease/exonuclease/phosphatase"/>
    <property type="match status" value="1"/>
</dbReference>
<accession>A0ABT2PGB2</accession>
<protein>
    <submittedName>
        <fullName evidence="2">Endonuclease/exonuclease/phosphatase family protein</fullName>
    </submittedName>
</protein>
<feature type="domain" description="Endonuclease/exonuclease/phosphatase" evidence="1">
    <location>
        <begin position="4"/>
        <end position="279"/>
    </location>
</feature>
<dbReference type="EMBL" id="JAODYH010000001">
    <property type="protein sequence ID" value="MCT9809455.1"/>
    <property type="molecule type" value="Genomic_DNA"/>
</dbReference>
<keyword evidence="3" id="KW-1185">Reference proteome</keyword>
<comment type="caution">
    <text evidence="2">The sequence shown here is derived from an EMBL/GenBank/DDBJ whole genome shotgun (WGS) entry which is preliminary data.</text>
</comment>
<keyword evidence="2" id="KW-0255">Endonuclease</keyword>
<dbReference type="Proteomes" id="UP001525968">
    <property type="component" value="Unassembled WGS sequence"/>
</dbReference>
<evidence type="ECO:0000313" key="3">
    <source>
        <dbReference type="Proteomes" id="UP001525968"/>
    </source>
</evidence>
<gene>
    <name evidence="2" type="ORF">N0K08_02285</name>
</gene>
<dbReference type="GO" id="GO:0004519">
    <property type="term" value="F:endonuclease activity"/>
    <property type="evidence" value="ECO:0007669"/>
    <property type="project" value="UniProtKB-KW"/>
</dbReference>
<proteinExistence type="predicted"/>
<dbReference type="InterPro" id="IPR005135">
    <property type="entry name" value="Endo/exonuclease/phosphatase"/>
</dbReference>